<evidence type="ECO:0000256" key="1">
    <source>
        <dbReference type="SAM" id="MobiDB-lite"/>
    </source>
</evidence>
<feature type="region of interest" description="Disordered" evidence="1">
    <location>
        <begin position="1"/>
        <end position="94"/>
    </location>
</feature>
<protein>
    <submittedName>
        <fullName evidence="2">Uncharacterized protein</fullName>
    </submittedName>
</protein>
<feature type="compositionally biased region" description="Basic and acidic residues" evidence="1">
    <location>
        <begin position="1"/>
        <end position="12"/>
    </location>
</feature>
<feature type="compositionally biased region" description="Polar residues" evidence="1">
    <location>
        <begin position="59"/>
        <end position="70"/>
    </location>
</feature>
<sequence>MAYMEIHEEYARRSSPQNRPTNSPQAIDGQNGKQKRAVSSPRLPPGKRRRTQASRAHVGTSSNSPSNIEKNINDHRGPSNRLENAASTPGSNMAQFHPPETVNIPPTNSSLQIPMDAGPQATPDFNGMNMDSYNNAYQYQAPICPTPPATFARFIETDPASQPAAESTSEQPWHPAPFASFIETDPATLVPQPSAESTSQPTTSELPWYPAAFASFIETNPPAAESTSQPTLASCYVSTFYVTTLEKT</sequence>
<gene>
    <name evidence="2" type="ORF">EMCG_06912</name>
</gene>
<reference evidence="3" key="1">
    <citation type="journal article" date="2015" name="PLoS Genet.">
        <title>The dynamic genome and transcriptome of the human fungal pathogen Blastomyces and close relative Emmonsia.</title>
        <authorList>
            <person name="Munoz J.F."/>
            <person name="Gauthier G.M."/>
            <person name="Desjardins C.A."/>
            <person name="Gallo J.E."/>
            <person name="Holder J."/>
            <person name="Sullivan T.D."/>
            <person name="Marty A.J."/>
            <person name="Carmen J.C."/>
            <person name="Chen Z."/>
            <person name="Ding L."/>
            <person name="Gujja S."/>
            <person name="Magrini V."/>
            <person name="Misas E."/>
            <person name="Mitreva M."/>
            <person name="Priest M."/>
            <person name="Saif S."/>
            <person name="Whiston E.A."/>
            <person name="Young S."/>
            <person name="Zeng Q."/>
            <person name="Goldman W.E."/>
            <person name="Mardis E.R."/>
            <person name="Taylor J.W."/>
            <person name="McEwen J.G."/>
            <person name="Clay O.K."/>
            <person name="Klein B.S."/>
            <person name="Cuomo C.A."/>
        </authorList>
    </citation>
    <scope>NUCLEOTIDE SEQUENCE [LARGE SCALE GENOMIC DNA]</scope>
    <source>
        <strain evidence="3">UAMH 3008</strain>
    </source>
</reference>
<dbReference type="VEuPathDB" id="FungiDB:EMCG_06912"/>
<feature type="compositionally biased region" description="Polar residues" evidence="1">
    <location>
        <begin position="81"/>
        <end position="94"/>
    </location>
</feature>
<comment type="caution">
    <text evidence="2">The sequence shown here is derived from an EMBL/GenBank/DDBJ whole genome shotgun (WGS) entry which is preliminary data.</text>
</comment>
<dbReference type="AlphaFoldDB" id="A0A0G2JBG1"/>
<accession>A0A0G2JBG1</accession>
<feature type="compositionally biased region" description="Polar residues" evidence="1">
    <location>
        <begin position="14"/>
        <end position="25"/>
    </location>
</feature>
<organism evidence="2 3">
    <name type="scientific">[Emmonsia] crescens</name>
    <dbReference type="NCBI Taxonomy" id="73230"/>
    <lineage>
        <taxon>Eukaryota</taxon>
        <taxon>Fungi</taxon>
        <taxon>Dikarya</taxon>
        <taxon>Ascomycota</taxon>
        <taxon>Pezizomycotina</taxon>
        <taxon>Eurotiomycetes</taxon>
        <taxon>Eurotiomycetidae</taxon>
        <taxon>Onygenales</taxon>
        <taxon>Ajellomycetaceae</taxon>
        <taxon>Emergomyces</taxon>
    </lineage>
</organism>
<dbReference type="OrthoDB" id="4509088at2759"/>
<evidence type="ECO:0000313" key="3">
    <source>
        <dbReference type="Proteomes" id="UP000034164"/>
    </source>
</evidence>
<dbReference type="EMBL" id="LCZI01000250">
    <property type="protein sequence ID" value="KKZ67421.1"/>
    <property type="molecule type" value="Genomic_DNA"/>
</dbReference>
<proteinExistence type="predicted"/>
<feature type="region of interest" description="Disordered" evidence="1">
    <location>
        <begin position="159"/>
        <end position="178"/>
    </location>
</feature>
<name>A0A0G2JBG1_9EURO</name>
<dbReference type="Proteomes" id="UP000034164">
    <property type="component" value="Unassembled WGS sequence"/>
</dbReference>
<evidence type="ECO:0000313" key="2">
    <source>
        <dbReference type="EMBL" id="KKZ67421.1"/>
    </source>
</evidence>